<proteinExistence type="predicted"/>
<dbReference type="Gene3D" id="1.20.1640.10">
    <property type="entry name" value="Multidrug efflux transporter AcrB transmembrane domain"/>
    <property type="match status" value="2"/>
</dbReference>
<dbReference type="SUPFAM" id="SSF82866">
    <property type="entry name" value="Multidrug efflux transporter AcrB transmembrane domain"/>
    <property type="match status" value="2"/>
</dbReference>
<feature type="transmembrane region" description="Helical" evidence="1">
    <location>
        <begin position="26"/>
        <end position="49"/>
    </location>
</feature>
<feature type="transmembrane region" description="Helical" evidence="1">
    <location>
        <begin position="440"/>
        <end position="466"/>
    </location>
</feature>
<dbReference type="SUPFAM" id="SSF82693">
    <property type="entry name" value="Multidrug efflux transporter AcrB pore domain, PN1, PN2, PC1 and PC2 subdomains"/>
    <property type="match status" value="3"/>
</dbReference>
<organism evidence="3 4">
    <name type="scientific">Deinobacterium chartae</name>
    <dbReference type="NCBI Taxonomy" id="521158"/>
    <lineage>
        <taxon>Bacteria</taxon>
        <taxon>Thermotogati</taxon>
        <taxon>Deinococcota</taxon>
        <taxon>Deinococci</taxon>
        <taxon>Deinococcales</taxon>
        <taxon>Deinococcaceae</taxon>
        <taxon>Deinobacterium</taxon>
    </lineage>
</organism>
<dbReference type="Pfam" id="PF00873">
    <property type="entry name" value="ACR_tran"/>
    <property type="match status" value="2"/>
</dbReference>
<feature type="transmembrane region" description="Helical" evidence="1">
    <location>
        <begin position="608"/>
        <end position="628"/>
    </location>
</feature>
<evidence type="ECO:0000313" key="4">
    <source>
        <dbReference type="Proteomes" id="UP000569951"/>
    </source>
</evidence>
<dbReference type="Gene3D" id="3.30.70.1320">
    <property type="entry name" value="Multidrug efflux transporter AcrB pore domain like"/>
    <property type="match status" value="1"/>
</dbReference>
<feature type="transmembrane region" description="Helical" evidence="1">
    <location>
        <begin position="472"/>
        <end position="491"/>
    </location>
</feature>
<evidence type="ECO:0000256" key="1">
    <source>
        <dbReference type="SAM" id="Phobius"/>
    </source>
</evidence>
<comment type="caution">
    <text evidence="3">The sequence shown here is derived from an EMBL/GenBank/DDBJ whole genome shotgun (WGS) entry which is preliminary data.</text>
</comment>
<dbReference type="PANTHER" id="PTHR32063:SF0">
    <property type="entry name" value="SWARMING MOTILITY PROTEIN SWRC"/>
    <property type="match status" value="1"/>
</dbReference>
<dbReference type="InterPro" id="IPR000731">
    <property type="entry name" value="SSD"/>
</dbReference>
<dbReference type="AlphaFoldDB" id="A0A841HZ96"/>
<feature type="transmembrane region" description="Helical" evidence="1">
    <location>
        <begin position="990"/>
        <end position="1015"/>
    </location>
</feature>
<feature type="transmembrane region" description="Helical" evidence="1">
    <location>
        <begin position="395"/>
        <end position="419"/>
    </location>
</feature>
<dbReference type="PROSITE" id="PS50156">
    <property type="entry name" value="SSD"/>
    <property type="match status" value="1"/>
</dbReference>
<protein>
    <submittedName>
        <fullName evidence="3">HAE1 family hydrophobic/amphiphilic exporter-1</fullName>
    </submittedName>
</protein>
<feature type="transmembrane region" description="Helical" evidence="1">
    <location>
        <begin position="531"/>
        <end position="561"/>
    </location>
</feature>
<reference evidence="3 4" key="1">
    <citation type="submission" date="2020-08" db="EMBL/GenBank/DDBJ databases">
        <title>Genomic Encyclopedia of Type Strains, Phase IV (KMG-IV): sequencing the most valuable type-strain genomes for metagenomic binning, comparative biology and taxonomic classification.</title>
        <authorList>
            <person name="Goeker M."/>
        </authorList>
    </citation>
    <scope>NUCLEOTIDE SEQUENCE [LARGE SCALE GENOMIC DNA]</scope>
    <source>
        <strain evidence="3 4">DSM 21458</strain>
    </source>
</reference>
<dbReference type="RefSeq" id="WP_183985069.1">
    <property type="nucleotide sequence ID" value="NZ_JACHHG010000003.1"/>
</dbReference>
<dbReference type="EMBL" id="JACHHG010000003">
    <property type="protein sequence ID" value="MBB6097530.1"/>
    <property type="molecule type" value="Genomic_DNA"/>
</dbReference>
<name>A0A841HZ96_9DEIO</name>
<dbReference type="GO" id="GO:0005886">
    <property type="term" value="C:plasma membrane"/>
    <property type="evidence" value="ECO:0007669"/>
    <property type="project" value="TreeGrafter"/>
</dbReference>
<accession>A0A841HZ96</accession>
<dbReference type="GO" id="GO:0042910">
    <property type="term" value="F:xenobiotic transmembrane transporter activity"/>
    <property type="evidence" value="ECO:0007669"/>
    <property type="project" value="TreeGrafter"/>
</dbReference>
<dbReference type="InterPro" id="IPR001036">
    <property type="entry name" value="Acrflvin-R"/>
</dbReference>
<sequence length="1114" mass="118737">MKPLRDLRERLFDHVNPLVGFSVTRYVLSIGIFIGVVIFGLIATTSLGVDLLPTTNTPVVSVNTSFPGASPEVVDRQVTRVIEGAVADIPGVVSIGANSRTGGSSVFITFTPDTNQDSAANKVASQVSAVTRQLPTGASAPSVRTFDPNSQPILEFGISGGSAPLEEVHEYAENVLVPAVQRVEGVANVEVNGGPERQYQVLLDPSRLQAYGLNPQQISSAISSASVDQPIGSITRGADTLSFSTRDVPRSLEDIGEIVVDGNRGVRVADLGTVKDASSTDSFTRINGTPVVLISIQQASGSNAVAVADGVRELMKHFSLPQGYAVSFSNDTTGPIRASIKSTTHEIWVTAGVVAVVVLLFLGRINTAFTVILAIPISLAAAPVLYQLLGFTFNQVSLLAMIVAIGIVVDDSIVVAENVERYQQMGVPRHQAVLRGASEVFGAVAAASLSLLAVLIPVSFIGGFAGRYLQQFALGLSAAVLFSWLEALLFLTVRMAYTPEAAPVTWRDLPRVLTTLPATLRWGFAALRQPWAVLLLVGAAAALWRFVTPLAALGALALPLALGVGRYLWDVALGLLEALTLTLHGITERGMTFVREGYARALGGMLRFSPLVLVGAAVFLAATLLFVVPKVPFNFVPQSDSGTFNVRIRPPNGTSLNGSNVLSDRAERFLLAQPEVETVQANVNSGGSGLNVKLVERSEREGIFQLIPRYQMALNALYADQPSTRVMIFAGGGFRGQGSGLSFNLISPSYELLTERANRAVEILEANPNVLSASSDISSTTLQNNFVPDASRLAGTGISSQTIAQTLQTYASGANAGNVEVQGFNYPIQVKMDPAQLQDMQTLLSLPVYSPSLQTSLAVGQLGSIVQSQSPTTIGRTNRLYGASLSVNLGENAPTPLEFQREIEQQFREAGILDNQVSLDSGGQFSQGALASQLSSLGVQAFGLALLLVYLVMGAQFNSFRYPVYLLLPVPFAVAGAMWFVWLRGSALDIFAVMGFLLLIGLSAKNAIIYLEFVVDRMKLMPFRDALIEASRLRFRPIVMTTLTVLVISFPLVLGTAEGSEFGRGLGITIMGGVLVSAIMTFFVVPAAFYLFERGRASQLLLPEAEENEKLVPA</sequence>
<dbReference type="Proteomes" id="UP000569951">
    <property type="component" value="Unassembled WGS sequence"/>
</dbReference>
<feature type="transmembrane region" description="Helical" evidence="1">
    <location>
        <begin position="964"/>
        <end position="984"/>
    </location>
</feature>
<dbReference type="Gene3D" id="3.30.70.1430">
    <property type="entry name" value="Multidrug efflux transporter AcrB pore domain"/>
    <property type="match status" value="2"/>
</dbReference>
<keyword evidence="1" id="KW-0812">Transmembrane</keyword>
<dbReference type="Gene3D" id="3.30.70.1440">
    <property type="entry name" value="Multidrug efflux transporter AcrB pore domain"/>
    <property type="match status" value="1"/>
</dbReference>
<evidence type="ECO:0000259" key="2">
    <source>
        <dbReference type="PROSITE" id="PS50156"/>
    </source>
</evidence>
<dbReference type="PRINTS" id="PR00702">
    <property type="entry name" value="ACRIFLAVINRP"/>
</dbReference>
<dbReference type="PANTHER" id="PTHR32063">
    <property type="match status" value="1"/>
</dbReference>
<feature type="domain" description="SSD" evidence="2">
    <location>
        <begin position="363"/>
        <end position="497"/>
    </location>
</feature>
<dbReference type="Gene3D" id="3.30.2090.10">
    <property type="entry name" value="Multidrug efflux transporter AcrB TolC docking domain, DN and DC subdomains"/>
    <property type="match status" value="2"/>
</dbReference>
<dbReference type="SUPFAM" id="SSF82714">
    <property type="entry name" value="Multidrug efflux transporter AcrB TolC docking domain, DN and DC subdomains"/>
    <property type="match status" value="2"/>
</dbReference>
<feature type="transmembrane region" description="Helical" evidence="1">
    <location>
        <begin position="345"/>
        <end position="362"/>
    </location>
</feature>
<evidence type="ECO:0000313" key="3">
    <source>
        <dbReference type="EMBL" id="MBB6097530.1"/>
    </source>
</evidence>
<keyword evidence="1" id="KW-0472">Membrane</keyword>
<dbReference type="InterPro" id="IPR027463">
    <property type="entry name" value="AcrB_DN_DC_subdom"/>
</dbReference>
<feature type="transmembrane region" description="Helical" evidence="1">
    <location>
        <begin position="934"/>
        <end position="952"/>
    </location>
</feature>
<gene>
    <name evidence="3" type="ORF">HNR42_000947</name>
</gene>
<feature type="transmembrane region" description="Helical" evidence="1">
    <location>
        <begin position="567"/>
        <end position="587"/>
    </location>
</feature>
<feature type="transmembrane region" description="Helical" evidence="1">
    <location>
        <begin position="369"/>
        <end position="389"/>
    </location>
</feature>
<keyword evidence="1" id="KW-1133">Transmembrane helix</keyword>
<keyword evidence="4" id="KW-1185">Reference proteome</keyword>
<feature type="transmembrane region" description="Helical" evidence="1">
    <location>
        <begin position="1035"/>
        <end position="1054"/>
    </location>
</feature>
<feature type="transmembrane region" description="Helical" evidence="1">
    <location>
        <begin position="1066"/>
        <end position="1092"/>
    </location>
</feature>